<reference evidence="1" key="1">
    <citation type="submission" date="2017-07" db="EMBL/GenBank/DDBJ databases">
        <title>Taro Niue Genome Assembly and Annotation.</title>
        <authorList>
            <person name="Atibalentja N."/>
            <person name="Keating K."/>
            <person name="Fields C.J."/>
        </authorList>
    </citation>
    <scope>NUCLEOTIDE SEQUENCE</scope>
    <source>
        <strain evidence="1">Niue_2</strain>
        <tissue evidence="1">Leaf</tissue>
    </source>
</reference>
<protein>
    <submittedName>
        <fullName evidence="1">Uncharacterized protein</fullName>
    </submittedName>
</protein>
<sequence>MVSYKPSPGECTPFQRSDVGLAPSNRANNMSHMDLSAVFHPLKDFAAIPDPFWDFCNSSISGPDLGECMSLQRSDVGTAPPSRANGIPALSSIAFGACKGFVPFSRLTKGFHAIFELREGLHVVFP</sequence>
<organism evidence="1 2">
    <name type="scientific">Colocasia esculenta</name>
    <name type="common">Wild taro</name>
    <name type="synonym">Arum esculentum</name>
    <dbReference type="NCBI Taxonomy" id="4460"/>
    <lineage>
        <taxon>Eukaryota</taxon>
        <taxon>Viridiplantae</taxon>
        <taxon>Streptophyta</taxon>
        <taxon>Embryophyta</taxon>
        <taxon>Tracheophyta</taxon>
        <taxon>Spermatophyta</taxon>
        <taxon>Magnoliopsida</taxon>
        <taxon>Liliopsida</taxon>
        <taxon>Araceae</taxon>
        <taxon>Aroideae</taxon>
        <taxon>Colocasieae</taxon>
        <taxon>Colocasia</taxon>
    </lineage>
</organism>
<proteinExistence type="predicted"/>
<keyword evidence="2" id="KW-1185">Reference proteome</keyword>
<name>A0A843V2W6_COLES</name>
<comment type="caution">
    <text evidence="1">The sequence shown here is derived from an EMBL/GenBank/DDBJ whole genome shotgun (WGS) entry which is preliminary data.</text>
</comment>
<dbReference type="EMBL" id="NMUH01000868">
    <property type="protein sequence ID" value="MQL86059.1"/>
    <property type="molecule type" value="Genomic_DNA"/>
</dbReference>
<gene>
    <name evidence="1" type="ORF">Taro_018590</name>
</gene>
<dbReference type="Proteomes" id="UP000652761">
    <property type="component" value="Unassembled WGS sequence"/>
</dbReference>
<accession>A0A843V2W6</accession>
<evidence type="ECO:0000313" key="2">
    <source>
        <dbReference type="Proteomes" id="UP000652761"/>
    </source>
</evidence>
<dbReference type="OrthoDB" id="10262062at2759"/>
<dbReference type="AlphaFoldDB" id="A0A843V2W6"/>
<evidence type="ECO:0000313" key="1">
    <source>
        <dbReference type="EMBL" id="MQL86059.1"/>
    </source>
</evidence>